<feature type="coiled-coil region" evidence="5">
    <location>
        <begin position="234"/>
        <end position="268"/>
    </location>
</feature>
<dbReference type="InterPro" id="IPR001293">
    <property type="entry name" value="Znf_TRAF"/>
</dbReference>
<keyword evidence="10" id="KW-1185">Reference proteome</keyword>
<keyword evidence="3 4" id="KW-0862">Zinc</keyword>
<keyword evidence="2 4" id="KW-0863">Zinc-finger</keyword>
<feature type="zinc finger region" description="TRAF-type" evidence="4">
    <location>
        <begin position="163"/>
        <end position="208"/>
    </location>
</feature>
<accession>A0A4Y9YZ00</accession>
<dbReference type="Gene3D" id="3.30.40.10">
    <property type="entry name" value="Zinc/RING finger domain, C3HC4 (zinc finger)"/>
    <property type="match status" value="2"/>
</dbReference>
<dbReference type="PANTHER" id="PTHR10131:SF94">
    <property type="entry name" value="TNF RECEPTOR-ASSOCIATED FACTOR 4"/>
    <property type="match status" value="1"/>
</dbReference>
<keyword evidence="5" id="KW-0175">Coiled coil</keyword>
<dbReference type="Pfam" id="PF13923">
    <property type="entry name" value="zf-C3HC4_2"/>
    <property type="match status" value="1"/>
</dbReference>
<feature type="compositionally biased region" description="Polar residues" evidence="6">
    <location>
        <begin position="291"/>
        <end position="310"/>
    </location>
</feature>
<reference evidence="9 10" key="1">
    <citation type="submission" date="2019-02" db="EMBL/GenBank/DDBJ databases">
        <title>Genome sequencing of the rare red list fungi Dentipellis fragilis.</title>
        <authorList>
            <person name="Buettner E."/>
            <person name="Kellner H."/>
        </authorList>
    </citation>
    <scope>NUCLEOTIDE SEQUENCE [LARGE SCALE GENOMIC DNA]</scope>
    <source>
        <strain evidence="9 10">DSM 105465</strain>
    </source>
</reference>
<evidence type="ECO:0000256" key="6">
    <source>
        <dbReference type="SAM" id="MobiDB-lite"/>
    </source>
</evidence>
<name>A0A4Y9YZ00_9AGAM</name>
<comment type="caution">
    <text evidence="9">The sequence shown here is derived from an EMBL/GenBank/DDBJ whole genome shotgun (WGS) entry which is preliminary data.</text>
</comment>
<organism evidence="9 10">
    <name type="scientific">Dentipellis fragilis</name>
    <dbReference type="NCBI Taxonomy" id="205917"/>
    <lineage>
        <taxon>Eukaryota</taxon>
        <taxon>Fungi</taxon>
        <taxon>Dikarya</taxon>
        <taxon>Basidiomycota</taxon>
        <taxon>Agaricomycotina</taxon>
        <taxon>Agaricomycetes</taxon>
        <taxon>Russulales</taxon>
        <taxon>Hericiaceae</taxon>
        <taxon>Dentipellis</taxon>
    </lineage>
</organism>
<feature type="zinc finger region" description="TRAF-type" evidence="4">
    <location>
        <begin position="108"/>
        <end position="162"/>
    </location>
</feature>
<evidence type="ECO:0000256" key="3">
    <source>
        <dbReference type="ARBA" id="ARBA00022833"/>
    </source>
</evidence>
<dbReference type="GO" id="GO:0008270">
    <property type="term" value="F:zinc ion binding"/>
    <property type="evidence" value="ECO:0007669"/>
    <property type="project" value="UniProtKB-KW"/>
</dbReference>
<feature type="domain" description="TRAF-type" evidence="8">
    <location>
        <begin position="108"/>
        <end position="162"/>
    </location>
</feature>
<evidence type="ECO:0000259" key="8">
    <source>
        <dbReference type="PROSITE" id="PS50145"/>
    </source>
</evidence>
<dbReference type="InterPro" id="IPR001841">
    <property type="entry name" value="Znf_RING"/>
</dbReference>
<keyword evidence="1 4" id="KW-0479">Metal-binding</keyword>
<dbReference type="InterPro" id="IPR017907">
    <property type="entry name" value="Znf_RING_CS"/>
</dbReference>
<dbReference type="SUPFAM" id="SSF49599">
    <property type="entry name" value="TRAF domain-like"/>
    <property type="match status" value="2"/>
</dbReference>
<evidence type="ECO:0000256" key="2">
    <source>
        <dbReference type="ARBA" id="ARBA00022771"/>
    </source>
</evidence>
<protein>
    <recommendedName>
        <fullName evidence="11">RING-type domain-containing protein</fullName>
    </recommendedName>
</protein>
<dbReference type="SUPFAM" id="SSF57850">
    <property type="entry name" value="RING/U-box"/>
    <property type="match status" value="1"/>
</dbReference>
<sequence length="518" mass="56508">MDQDQWLATSSSYTYVDTPNSNLICCICRNPYVEPTTTRTCSHTFCYDCIHYAMRTSAHCPIDRSPITLDDIVLADPIVRHLVDELFVQCPQRPDGCSYVCQRQLLASHIKESCIFIRIPCPDDTCNKEVLRKDAACNDSRCVHRLVKCERCISEVGLLELEAHKDSCSGRTDTCPFCEAEIPHSELSTHNASCPDAIISCTHSDNGCPWTGTRRSMFESHTPTCPYEAIKGFFKQNNSRMSRLTEENNRLRQRLDASEGMMEIMRHELHVVKVALGPWARPQGSYPLWSHDQSGESIGVSQDDTSSSPLPTIDHPHPSQGNSNTVASSLADIASYFPPALNDPYISDHNINSQSPPPGPSISSRPPSISPHADLNAVPQPLASARTTPVAPLNLSTTLPGALSGIRESVVTLAASHDALWRLTELAVATEAARTNEEVSAMRSVVNGLRMQVHAMMMDRNALVTGGESGDVRRSMGGAGFGVGVGGVMGGWPAANRFYPHPSNLPHPAIPPSSVTKL</sequence>
<gene>
    <name evidence="9" type="ORF">EVG20_g4250</name>
</gene>
<evidence type="ECO:0000313" key="9">
    <source>
        <dbReference type="EMBL" id="TFY66843.1"/>
    </source>
</evidence>
<dbReference type="SMART" id="SM00184">
    <property type="entry name" value="RING"/>
    <property type="match status" value="1"/>
</dbReference>
<feature type="compositionally biased region" description="Low complexity" evidence="6">
    <location>
        <begin position="361"/>
        <end position="371"/>
    </location>
</feature>
<feature type="domain" description="TRAF-type" evidence="8">
    <location>
        <begin position="163"/>
        <end position="208"/>
    </location>
</feature>
<feature type="region of interest" description="Disordered" evidence="6">
    <location>
        <begin position="287"/>
        <end position="325"/>
    </location>
</feature>
<feature type="region of interest" description="Disordered" evidence="6">
    <location>
        <begin position="345"/>
        <end position="374"/>
    </location>
</feature>
<evidence type="ECO:0008006" key="11">
    <source>
        <dbReference type="Google" id="ProtNLM"/>
    </source>
</evidence>
<evidence type="ECO:0000313" key="10">
    <source>
        <dbReference type="Proteomes" id="UP000298327"/>
    </source>
</evidence>
<evidence type="ECO:0000256" key="1">
    <source>
        <dbReference type="ARBA" id="ARBA00022723"/>
    </source>
</evidence>
<proteinExistence type="predicted"/>
<dbReference type="PROSITE" id="PS00518">
    <property type="entry name" value="ZF_RING_1"/>
    <property type="match status" value="1"/>
</dbReference>
<evidence type="ECO:0000259" key="7">
    <source>
        <dbReference type="PROSITE" id="PS50089"/>
    </source>
</evidence>
<dbReference type="STRING" id="205917.A0A4Y9YZ00"/>
<evidence type="ECO:0000256" key="5">
    <source>
        <dbReference type="SAM" id="Coils"/>
    </source>
</evidence>
<dbReference type="OrthoDB" id="1630758at2759"/>
<evidence type="ECO:0000256" key="4">
    <source>
        <dbReference type="PROSITE-ProRule" id="PRU00207"/>
    </source>
</evidence>
<dbReference type="PANTHER" id="PTHR10131">
    <property type="entry name" value="TNF RECEPTOR ASSOCIATED FACTOR"/>
    <property type="match status" value="1"/>
</dbReference>
<dbReference type="PROSITE" id="PS50145">
    <property type="entry name" value="ZF_TRAF"/>
    <property type="match status" value="2"/>
</dbReference>
<dbReference type="PROSITE" id="PS50089">
    <property type="entry name" value="ZF_RING_2"/>
    <property type="match status" value="1"/>
</dbReference>
<dbReference type="Proteomes" id="UP000298327">
    <property type="component" value="Unassembled WGS sequence"/>
</dbReference>
<feature type="domain" description="RING-type" evidence="7">
    <location>
        <begin position="25"/>
        <end position="64"/>
    </location>
</feature>
<dbReference type="InterPro" id="IPR013083">
    <property type="entry name" value="Znf_RING/FYVE/PHD"/>
</dbReference>
<dbReference type="EMBL" id="SEOQ01000214">
    <property type="protein sequence ID" value="TFY66843.1"/>
    <property type="molecule type" value="Genomic_DNA"/>
</dbReference>
<dbReference type="AlphaFoldDB" id="A0A4Y9YZ00"/>